<evidence type="ECO:0000313" key="2">
    <source>
        <dbReference type="EMBL" id="KFD59539.1"/>
    </source>
</evidence>
<protein>
    <recommendedName>
        <fullName evidence="1">Initiator Rep protein WH1 domain-containing protein</fullName>
    </recommendedName>
</protein>
<reference evidence="2" key="1">
    <citation type="journal article" date="2014" name="Nat. Genet.">
        <title>Genome and transcriptome of the porcine whipworm Trichuris suis.</title>
        <authorList>
            <person name="Jex A.R."/>
            <person name="Nejsum P."/>
            <person name="Schwarz E.M."/>
            <person name="Hu L."/>
            <person name="Young N.D."/>
            <person name="Hall R.S."/>
            <person name="Korhonen P.K."/>
            <person name="Liao S."/>
            <person name="Thamsborg S."/>
            <person name="Xia J."/>
            <person name="Xu P."/>
            <person name="Wang S."/>
            <person name="Scheerlinck J.P."/>
            <person name="Hofmann A."/>
            <person name="Sternberg P.W."/>
            <person name="Wang J."/>
            <person name="Gasser R.B."/>
        </authorList>
    </citation>
    <scope>NUCLEOTIDE SEQUENCE [LARGE SCALE GENOMIC DNA]</scope>
    <source>
        <strain evidence="2">DCEP-RM93F</strain>
    </source>
</reference>
<dbReference type="GO" id="GO:0006270">
    <property type="term" value="P:DNA replication initiation"/>
    <property type="evidence" value="ECO:0007669"/>
    <property type="project" value="InterPro"/>
</dbReference>
<dbReference type="AlphaFoldDB" id="A0A085MQP3"/>
<dbReference type="Pfam" id="PF01051">
    <property type="entry name" value="Rep3_N"/>
    <property type="match status" value="1"/>
</dbReference>
<accession>A0A085MQP3</accession>
<dbReference type="EMBL" id="KL367845">
    <property type="protein sequence ID" value="KFD59539.1"/>
    <property type="molecule type" value="Genomic_DNA"/>
</dbReference>
<dbReference type="InterPro" id="IPR036388">
    <property type="entry name" value="WH-like_DNA-bd_sf"/>
</dbReference>
<dbReference type="SUPFAM" id="SSF46785">
    <property type="entry name" value="Winged helix' DNA-binding domain"/>
    <property type="match status" value="2"/>
</dbReference>
<dbReference type="InterPro" id="IPR000525">
    <property type="entry name" value="Initiator_Rep_WH1"/>
</dbReference>
<gene>
    <name evidence="2" type="ORF">M514_28280</name>
</gene>
<dbReference type="InterPro" id="IPR036390">
    <property type="entry name" value="WH_DNA-bd_sf"/>
</dbReference>
<organism evidence="2">
    <name type="scientific">Trichuris suis</name>
    <name type="common">pig whipworm</name>
    <dbReference type="NCBI Taxonomy" id="68888"/>
    <lineage>
        <taxon>Eukaryota</taxon>
        <taxon>Metazoa</taxon>
        <taxon>Ecdysozoa</taxon>
        <taxon>Nematoda</taxon>
        <taxon>Enoplea</taxon>
        <taxon>Dorylaimia</taxon>
        <taxon>Trichinellida</taxon>
        <taxon>Trichuridae</taxon>
        <taxon>Trichuris</taxon>
    </lineage>
</organism>
<dbReference type="Gene3D" id="1.10.10.10">
    <property type="entry name" value="Winged helix-like DNA-binding domain superfamily/Winged helix DNA-binding domain"/>
    <property type="match status" value="2"/>
</dbReference>
<name>A0A085MQP3_9BILA</name>
<proteinExistence type="predicted"/>
<evidence type="ECO:0000259" key="1">
    <source>
        <dbReference type="Pfam" id="PF01051"/>
    </source>
</evidence>
<feature type="domain" description="Initiator Rep protein WH1" evidence="1">
    <location>
        <begin position="12"/>
        <end position="157"/>
    </location>
</feature>
<dbReference type="GO" id="GO:0003887">
    <property type="term" value="F:DNA-directed DNA polymerase activity"/>
    <property type="evidence" value="ECO:0007669"/>
    <property type="project" value="InterPro"/>
</dbReference>
<dbReference type="Proteomes" id="UP000030758">
    <property type="component" value="Unassembled WGS sequence"/>
</dbReference>
<sequence length="296" mass="34384">MAMQQLTLPGEIVKKRNELVRSKISISNAEGSRILASLIACVRHDDTQFKDTYRVPVKDFISDQGGGSYARIKAVCRELAKATAEIEEPDPDGPHPIFRIYTFFSSLIYRKGIVEARFNQEMQPLLLDLRRCFTQYNLMEYLTLPSLYSQRLFEILKSWSNTPEVILPVAELHRLLDTPDSFRKDFAAFRRFVLQKAHKDILAHTSFRYDWEPVKVGRSVEKIRFIFSAKRQALAQEVQEDAKEDKRRRLQAQRMRRALECAKAKQGDCSVMDNKPIVCKACRQFGFCEELRRKPS</sequence>
<dbReference type="Pfam" id="PF21205">
    <property type="entry name" value="Rep3_C"/>
    <property type="match status" value="1"/>
</dbReference>